<reference evidence="3" key="1">
    <citation type="submission" date="2021-01" db="EMBL/GenBank/DDBJ databases">
        <authorList>
            <person name="Corre E."/>
            <person name="Pelletier E."/>
            <person name="Niang G."/>
            <person name="Scheremetjew M."/>
            <person name="Finn R."/>
            <person name="Kale V."/>
            <person name="Holt S."/>
            <person name="Cochrane G."/>
            <person name="Meng A."/>
            <person name="Brown T."/>
            <person name="Cohen L."/>
        </authorList>
    </citation>
    <scope>NUCLEOTIDE SEQUENCE</scope>
    <source>
        <strain evidence="3">CCMP1452</strain>
    </source>
</reference>
<organism evidence="3">
    <name type="scientific">Eucampia antarctica</name>
    <dbReference type="NCBI Taxonomy" id="49252"/>
    <lineage>
        <taxon>Eukaryota</taxon>
        <taxon>Sar</taxon>
        <taxon>Stramenopiles</taxon>
        <taxon>Ochrophyta</taxon>
        <taxon>Bacillariophyta</taxon>
        <taxon>Mediophyceae</taxon>
        <taxon>Biddulphiophycidae</taxon>
        <taxon>Hemiaulales</taxon>
        <taxon>Hemiaulaceae</taxon>
        <taxon>Eucampia</taxon>
    </lineage>
</organism>
<keyword evidence="2" id="KW-0732">Signal</keyword>
<sequence length="281" mass="30132">MTLLSTSFLNLCMGWMLAVVAASSSSPLKTYEMYHALTGTTTDSSFIPRGTISLSSSDLDVVATVSHNDKAEEYLLTLDGNALQSSFYQIKVVDPETQQSALASVPACHMRRSNLREEMTLTLGQSGSLLSVSLTPLISPLALPCEAIQAASDKISFQTVISLSTAQTGMTIPLVLPSVRPPPGYSWFPRTTTGNTNPAIQEQEAQGQQQSFLRKYWYIILPIMLTTVLGNSAEEEPATQAQQPKGDAAAATRVATVTSAPLPSSSQTGSTSQRQRRGKRG</sequence>
<accession>A0A7S2SGJ4</accession>
<dbReference type="AlphaFoldDB" id="A0A7S2SGJ4"/>
<dbReference type="CDD" id="cd22209">
    <property type="entry name" value="EMC10"/>
    <property type="match status" value="1"/>
</dbReference>
<evidence type="ECO:0000256" key="2">
    <source>
        <dbReference type="SAM" id="SignalP"/>
    </source>
</evidence>
<feature type="signal peptide" evidence="2">
    <location>
        <begin position="1"/>
        <end position="22"/>
    </location>
</feature>
<dbReference type="Pfam" id="PF21203">
    <property type="entry name" value="ECM10"/>
    <property type="match status" value="1"/>
</dbReference>
<dbReference type="PANTHER" id="PTHR39219">
    <property type="entry name" value="ER MEMBRANE PROTEIN COMPLEX SUBUNIT 10"/>
    <property type="match status" value="1"/>
</dbReference>
<feature type="region of interest" description="Disordered" evidence="1">
    <location>
        <begin position="235"/>
        <end position="281"/>
    </location>
</feature>
<name>A0A7S2SGJ4_9STRA</name>
<gene>
    <name evidence="3" type="ORF">EANT1437_LOCUS14857</name>
</gene>
<dbReference type="EMBL" id="HBHI01028977">
    <property type="protein sequence ID" value="CAD9699350.1"/>
    <property type="molecule type" value="Transcribed_RNA"/>
</dbReference>
<feature type="chain" id="PRO_5031427302" description="ER membrane protein complex subunit 10" evidence="2">
    <location>
        <begin position="23"/>
        <end position="281"/>
    </location>
</feature>
<evidence type="ECO:0000256" key="1">
    <source>
        <dbReference type="SAM" id="MobiDB-lite"/>
    </source>
</evidence>
<evidence type="ECO:0008006" key="4">
    <source>
        <dbReference type="Google" id="ProtNLM"/>
    </source>
</evidence>
<proteinExistence type="predicted"/>
<dbReference type="PANTHER" id="PTHR39219:SF1">
    <property type="entry name" value="ER MEMBRANE PROTEIN COMPLEX SUBUNIT 10"/>
    <property type="match status" value="1"/>
</dbReference>
<protein>
    <recommendedName>
        <fullName evidence="4">ER membrane protein complex subunit 10</fullName>
    </recommendedName>
</protein>
<evidence type="ECO:0000313" key="3">
    <source>
        <dbReference type="EMBL" id="CAD9699350.1"/>
    </source>
</evidence>
<feature type="compositionally biased region" description="Low complexity" evidence="1">
    <location>
        <begin position="248"/>
        <end position="273"/>
    </location>
</feature>